<keyword evidence="2" id="KW-1185">Reference proteome</keyword>
<accession>A0A2V3J5G6</accession>
<dbReference type="AlphaFoldDB" id="A0A2V3J5G6"/>
<sequence length="164" mass="18173">MGLAEDAVQGRITTAQRRLAISADRTLSQTARICWVHVTDVQTRSLLLKGHLSVDCVPKERFSREMEHALLADQGHGTTAVHWNASRALRTTSALVVTSVRMNFARDVKKEVSQDRVQVSVSIVHLVRPTMIRLKNVSPVVQWVVSTFIKKGGAGPVSVIRLRT</sequence>
<gene>
    <name evidence="1" type="ORF">BWQ96_00517</name>
</gene>
<dbReference type="EMBL" id="NBIV01000003">
    <property type="protein sequence ID" value="PXF49639.1"/>
    <property type="molecule type" value="Genomic_DNA"/>
</dbReference>
<evidence type="ECO:0000313" key="2">
    <source>
        <dbReference type="Proteomes" id="UP000247409"/>
    </source>
</evidence>
<protein>
    <submittedName>
        <fullName evidence="1">Uncharacterized protein</fullName>
    </submittedName>
</protein>
<comment type="caution">
    <text evidence="1">The sequence shown here is derived from an EMBL/GenBank/DDBJ whole genome shotgun (WGS) entry which is preliminary data.</text>
</comment>
<reference evidence="1 2" key="1">
    <citation type="journal article" date="2018" name="Mol. Biol. Evol.">
        <title>Analysis of the draft genome of the red seaweed Gracilariopsis chorda provides insights into genome size evolution in Rhodophyta.</title>
        <authorList>
            <person name="Lee J."/>
            <person name="Yang E.C."/>
            <person name="Graf L."/>
            <person name="Yang J.H."/>
            <person name="Qiu H."/>
            <person name="Zel Zion U."/>
            <person name="Chan C.X."/>
            <person name="Stephens T.G."/>
            <person name="Weber A.P.M."/>
            <person name="Boo G.H."/>
            <person name="Boo S.M."/>
            <person name="Kim K.M."/>
            <person name="Shin Y."/>
            <person name="Jung M."/>
            <person name="Lee S.J."/>
            <person name="Yim H.S."/>
            <person name="Lee J.H."/>
            <person name="Bhattacharya D."/>
            <person name="Yoon H.S."/>
        </authorList>
    </citation>
    <scope>NUCLEOTIDE SEQUENCE [LARGE SCALE GENOMIC DNA]</scope>
    <source>
        <strain evidence="1 2">SKKU-2015</strain>
        <tissue evidence="1">Whole body</tissue>
    </source>
</reference>
<organism evidence="1 2">
    <name type="scientific">Gracilariopsis chorda</name>
    <dbReference type="NCBI Taxonomy" id="448386"/>
    <lineage>
        <taxon>Eukaryota</taxon>
        <taxon>Rhodophyta</taxon>
        <taxon>Florideophyceae</taxon>
        <taxon>Rhodymeniophycidae</taxon>
        <taxon>Gracilariales</taxon>
        <taxon>Gracilariaceae</taxon>
        <taxon>Gracilariopsis</taxon>
    </lineage>
</organism>
<evidence type="ECO:0000313" key="1">
    <source>
        <dbReference type="EMBL" id="PXF49639.1"/>
    </source>
</evidence>
<proteinExistence type="predicted"/>
<name>A0A2V3J5G6_9FLOR</name>
<dbReference type="Proteomes" id="UP000247409">
    <property type="component" value="Unassembled WGS sequence"/>
</dbReference>